<dbReference type="STRING" id="399497.BW733_10380"/>
<reference evidence="6 7" key="1">
    <citation type="journal article" date="2008" name="Int. J. Syst. Evol. Microbiol.">
        <title>Tessaracoccus flavescens sp. nov., isolated from marine sediment.</title>
        <authorList>
            <person name="Lee D.W."/>
            <person name="Lee S.D."/>
        </authorList>
    </citation>
    <scope>NUCLEOTIDE SEQUENCE [LARGE SCALE GENOMIC DNA]</scope>
    <source>
        <strain evidence="6 7">SST-39T</strain>
    </source>
</reference>
<protein>
    <recommendedName>
        <fullName evidence="5">FAD-dependent oxidoreductase 2 FAD-binding domain-containing protein</fullName>
    </recommendedName>
</protein>
<evidence type="ECO:0000256" key="1">
    <source>
        <dbReference type="ARBA" id="ARBA00001974"/>
    </source>
</evidence>
<dbReference type="PANTHER" id="PTHR43400:SF10">
    <property type="entry name" value="3-OXOSTEROID 1-DEHYDROGENASE"/>
    <property type="match status" value="1"/>
</dbReference>
<dbReference type="SUPFAM" id="SSF56425">
    <property type="entry name" value="Succinate dehydrogenase/fumarate reductase flavoprotein, catalytic domain"/>
    <property type="match status" value="1"/>
</dbReference>
<evidence type="ECO:0000256" key="3">
    <source>
        <dbReference type="ARBA" id="ARBA00022827"/>
    </source>
</evidence>
<feature type="domain" description="FAD-dependent oxidoreductase 2 FAD-binding" evidence="5">
    <location>
        <begin position="9"/>
        <end position="190"/>
    </location>
</feature>
<accession>A0A1Q2CYJ0</accession>
<dbReference type="RefSeq" id="WP_237268155.1">
    <property type="nucleotide sequence ID" value="NZ_CP019607.1"/>
</dbReference>
<dbReference type="InterPro" id="IPR036188">
    <property type="entry name" value="FAD/NAD-bd_sf"/>
</dbReference>
<dbReference type="InterPro" id="IPR003953">
    <property type="entry name" value="FAD-dep_OxRdtase_2_FAD-bd"/>
</dbReference>
<gene>
    <name evidence="6" type="ORF">BW733_10380</name>
</gene>
<evidence type="ECO:0000313" key="6">
    <source>
        <dbReference type="EMBL" id="AQP51177.1"/>
    </source>
</evidence>
<organism evidence="6 7">
    <name type="scientific">Tessaracoccus flavescens</name>
    <dbReference type="NCBI Taxonomy" id="399497"/>
    <lineage>
        <taxon>Bacteria</taxon>
        <taxon>Bacillati</taxon>
        <taxon>Actinomycetota</taxon>
        <taxon>Actinomycetes</taxon>
        <taxon>Propionibacteriales</taxon>
        <taxon>Propionibacteriaceae</taxon>
        <taxon>Tessaracoccus</taxon>
    </lineage>
</organism>
<keyword evidence="3" id="KW-0274">FAD</keyword>
<keyword evidence="4" id="KW-0560">Oxidoreductase</keyword>
<proteinExistence type="predicted"/>
<evidence type="ECO:0000259" key="5">
    <source>
        <dbReference type="Pfam" id="PF00890"/>
    </source>
</evidence>
<keyword evidence="7" id="KW-1185">Reference proteome</keyword>
<dbReference type="EMBL" id="CP019607">
    <property type="protein sequence ID" value="AQP51177.1"/>
    <property type="molecule type" value="Genomic_DNA"/>
</dbReference>
<dbReference type="Gene3D" id="3.50.50.60">
    <property type="entry name" value="FAD/NAD(P)-binding domain"/>
    <property type="match status" value="1"/>
</dbReference>
<evidence type="ECO:0000313" key="7">
    <source>
        <dbReference type="Proteomes" id="UP000188235"/>
    </source>
</evidence>
<dbReference type="InterPro" id="IPR027477">
    <property type="entry name" value="Succ_DH/fumarate_Rdtase_cat_sf"/>
</dbReference>
<keyword evidence="2" id="KW-0285">Flavoprotein</keyword>
<dbReference type="AlphaFoldDB" id="A0A1Q2CYJ0"/>
<dbReference type="GO" id="GO:0008202">
    <property type="term" value="P:steroid metabolic process"/>
    <property type="evidence" value="ECO:0007669"/>
    <property type="project" value="UniProtKB-ARBA"/>
</dbReference>
<name>A0A1Q2CYJ0_9ACTN</name>
<evidence type="ECO:0000256" key="2">
    <source>
        <dbReference type="ARBA" id="ARBA00022630"/>
    </source>
</evidence>
<comment type="cofactor">
    <cofactor evidence="1">
        <name>FAD</name>
        <dbReference type="ChEBI" id="CHEBI:57692"/>
    </cofactor>
</comment>
<dbReference type="SUPFAM" id="SSF51905">
    <property type="entry name" value="FAD/NAD(P)-binding domain"/>
    <property type="match status" value="1"/>
</dbReference>
<dbReference type="Pfam" id="PF00890">
    <property type="entry name" value="FAD_binding_2"/>
    <property type="match status" value="1"/>
</dbReference>
<dbReference type="InterPro" id="IPR050315">
    <property type="entry name" value="FAD-oxidoreductase_2"/>
</dbReference>
<dbReference type="GO" id="GO:0033765">
    <property type="term" value="F:steroid dehydrogenase activity, acting on the CH-CH group of donors"/>
    <property type="evidence" value="ECO:0007669"/>
    <property type="project" value="UniProtKB-ARBA"/>
</dbReference>
<dbReference type="Proteomes" id="UP000188235">
    <property type="component" value="Chromosome"/>
</dbReference>
<evidence type="ECO:0000256" key="4">
    <source>
        <dbReference type="ARBA" id="ARBA00023002"/>
    </source>
</evidence>
<dbReference type="Gene3D" id="3.90.700.10">
    <property type="entry name" value="Succinate dehydrogenase/fumarate reductase flavoprotein, catalytic domain"/>
    <property type="match status" value="1"/>
</dbReference>
<dbReference type="KEGG" id="tfa:BW733_10380"/>
<dbReference type="PANTHER" id="PTHR43400">
    <property type="entry name" value="FUMARATE REDUCTASE"/>
    <property type="match status" value="1"/>
</dbReference>
<sequence>MRSASVSPNESESYVDLGHHMLEHSTRVPGRYWMIGDVRHGRRYLRSYALDPKVNKARIEAGIQVTADTIQELAGRLGMEPATLQGTVERFNGFARSGVDQDFGRGNSAYDRYYSDPLVRPNPNRGPLEKGPFTAIQIVPGDLGTKGGVLTDEVGRALRGDGTLIEGLSAAGNNSASVMGNTYPGPGATLGPAAVFGYLAGRHMAAM</sequence>